<evidence type="ECO:0000313" key="2">
    <source>
        <dbReference type="Proteomes" id="UP000273105"/>
    </source>
</evidence>
<reference evidence="1 2" key="1">
    <citation type="submission" date="2018-09" db="EMBL/GenBank/DDBJ databases">
        <title>The draft genome of Acinetobacter sp. strains.</title>
        <authorList>
            <person name="Qin J."/>
            <person name="Feng Y."/>
            <person name="Zong Z."/>
        </authorList>
    </citation>
    <scope>NUCLEOTIDE SEQUENCE [LARGE SCALE GENOMIC DNA]</scope>
    <source>
        <strain evidence="1 2">WCHAc060001</strain>
    </source>
</reference>
<dbReference type="EMBL" id="RCHE01000086">
    <property type="protein sequence ID" value="RLL36271.1"/>
    <property type="molecule type" value="Genomic_DNA"/>
</dbReference>
<comment type="caution">
    <text evidence="1">The sequence shown here is derived from an EMBL/GenBank/DDBJ whole genome shotgun (WGS) entry which is preliminary data.</text>
</comment>
<proteinExistence type="predicted"/>
<name>A0ABX9U130_9GAMM</name>
<dbReference type="RefSeq" id="WP_121533590.1">
    <property type="nucleotide sequence ID" value="NZ_RCHE01000086.1"/>
</dbReference>
<dbReference type="Proteomes" id="UP000273105">
    <property type="component" value="Unassembled WGS sequence"/>
</dbReference>
<organism evidence="1 2">
    <name type="scientific">Acinetobacter cumulans</name>
    <dbReference type="NCBI Taxonomy" id="2136182"/>
    <lineage>
        <taxon>Bacteria</taxon>
        <taxon>Pseudomonadati</taxon>
        <taxon>Pseudomonadota</taxon>
        <taxon>Gammaproteobacteria</taxon>
        <taxon>Moraxellales</taxon>
        <taxon>Moraxellaceae</taxon>
        <taxon>Acinetobacter</taxon>
    </lineage>
</organism>
<accession>A0ABX9U130</accession>
<sequence>MSNQIEVLTLINLKNCLEKLEIIFAYETDDIKRDVIFKVITDLSSEIRTLTDLSGHFKDV</sequence>
<gene>
    <name evidence="1" type="ORF">D9K79_17955</name>
</gene>
<evidence type="ECO:0000313" key="1">
    <source>
        <dbReference type="EMBL" id="RLL36271.1"/>
    </source>
</evidence>
<protein>
    <submittedName>
        <fullName evidence="1">Uncharacterized protein</fullName>
    </submittedName>
</protein>
<keyword evidence="2" id="KW-1185">Reference proteome</keyword>